<feature type="chain" id="PRO_5046117783" evidence="2">
    <location>
        <begin position="24"/>
        <end position="269"/>
    </location>
</feature>
<evidence type="ECO:0000313" key="5">
    <source>
        <dbReference type="Proteomes" id="UP001183222"/>
    </source>
</evidence>
<sequence length="269" mass="27650">MRSPGRPLLALALLLLVVGAAVAAAVLLRPPSFAGALTGTPSGAPPTTPSPAAAAATAAPAGPPTPAPAPPAFDRTQRSLDSPDSTWVVVNKLRPLDPVGYAPADLVDVGGGHLLRAEAALAVADLQAEAAAAGHGIAVQSAYRSYEYQEGLFADAVGRFGAEGAEQRSARPGHSEHQTGLAVDVGGGGCDIERCFGDTPEGRWVAANAHRSGFLVRYAAGSEQITGYQYEPWHLRYVGPELATEMHETGVATLEEFFGLPPAPEYALG</sequence>
<accession>A0ABU2K2W8</accession>
<comment type="caution">
    <text evidence="4">The sequence shown here is derived from an EMBL/GenBank/DDBJ whole genome shotgun (WGS) entry which is preliminary data.</text>
</comment>
<keyword evidence="5" id="KW-1185">Reference proteome</keyword>
<dbReference type="InterPro" id="IPR003709">
    <property type="entry name" value="VanY-like_core_dom"/>
</dbReference>
<protein>
    <submittedName>
        <fullName evidence="4">M15 family metallopeptidase</fullName>
    </submittedName>
</protein>
<evidence type="ECO:0000259" key="3">
    <source>
        <dbReference type="Pfam" id="PF02557"/>
    </source>
</evidence>
<dbReference type="EMBL" id="JAVREI010000001">
    <property type="protein sequence ID" value="MDT0274537.1"/>
    <property type="molecule type" value="Genomic_DNA"/>
</dbReference>
<feature type="region of interest" description="Disordered" evidence="1">
    <location>
        <begin position="39"/>
        <end position="81"/>
    </location>
</feature>
<dbReference type="Proteomes" id="UP001183222">
    <property type="component" value="Unassembled WGS sequence"/>
</dbReference>
<evidence type="ECO:0000313" key="4">
    <source>
        <dbReference type="EMBL" id="MDT0274537.1"/>
    </source>
</evidence>
<organism evidence="4 5">
    <name type="scientific">Blastococcus goldschmidtiae</name>
    <dbReference type="NCBI Taxonomy" id="3075546"/>
    <lineage>
        <taxon>Bacteria</taxon>
        <taxon>Bacillati</taxon>
        <taxon>Actinomycetota</taxon>
        <taxon>Actinomycetes</taxon>
        <taxon>Geodermatophilales</taxon>
        <taxon>Geodermatophilaceae</taxon>
        <taxon>Blastococcus</taxon>
    </lineage>
</organism>
<dbReference type="InterPro" id="IPR009045">
    <property type="entry name" value="Zn_M74/Hedgehog-like"/>
</dbReference>
<dbReference type="RefSeq" id="WP_311343383.1">
    <property type="nucleotide sequence ID" value="NZ_JAVREI010000001.1"/>
</dbReference>
<name>A0ABU2K2W8_9ACTN</name>
<dbReference type="PANTHER" id="PTHR34385">
    <property type="entry name" value="D-ALANYL-D-ALANINE CARBOXYPEPTIDASE"/>
    <property type="match status" value="1"/>
</dbReference>
<feature type="compositionally biased region" description="Low complexity" evidence="1">
    <location>
        <begin position="50"/>
        <end position="60"/>
    </location>
</feature>
<dbReference type="CDD" id="cd14852">
    <property type="entry name" value="LD-carboxypeptidase"/>
    <property type="match status" value="1"/>
</dbReference>
<gene>
    <name evidence="4" type="ORF">RM425_01355</name>
</gene>
<feature type="signal peptide" evidence="2">
    <location>
        <begin position="1"/>
        <end position="23"/>
    </location>
</feature>
<feature type="domain" description="D-alanyl-D-alanine carboxypeptidase-like core" evidence="3">
    <location>
        <begin position="113"/>
        <end position="239"/>
    </location>
</feature>
<dbReference type="PANTHER" id="PTHR34385:SF1">
    <property type="entry name" value="PEPTIDOGLYCAN L-ALANYL-D-GLUTAMATE ENDOPEPTIDASE CWLK"/>
    <property type="match status" value="1"/>
</dbReference>
<reference evidence="5" key="1">
    <citation type="submission" date="2023-07" db="EMBL/GenBank/DDBJ databases">
        <title>30 novel species of actinomycetes from the DSMZ collection.</title>
        <authorList>
            <person name="Nouioui I."/>
        </authorList>
    </citation>
    <scope>NUCLEOTIDE SEQUENCE [LARGE SCALE GENOMIC DNA]</scope>
    <source>
        <strain evidence="5">DSM 46792</strain>
    </source>
</reference>
<evidence type="ECO:0000256" key="2">
    <source>
        <dbReference type="SAM" id="SignalP"/>
    </source>
</evidence>
<evidence type="ECO:0000256" key="1">
    <source>
        <dbReference type="SAM" id="MobiDB-lite"/>
    </source>
</evidence>
<proteinExistence type="predicted"/>
<keyword evidence="2" id="KW-0732">Signal</keyword>
<dbReference type="SUPFAM" id="SSF55166">
    <property type="entry name" value="Hedgehog/DD-peptidase"/>
    <property type="match status" value="1"/>
</dbReference>
<dbReference type="Pfam" id="PF02557">
    <property type="entry name" value="VanY"/>
    <property type="match status" value="1"/>
</dbReference>
<dbReference type="InterPro" id="IPR058193">
    <property type="entry name" value="VanY/YodJ_core_dom"/>
</dbReference>
<dbReference type="InterPro" id="IPR052179">
    <property type="entry name" value="DD-CPase-like"/>
</dbReference>
<dbReference type="Gene3D" id="3.30.1380.10">
    <property type="match status" value="1"/>
</dbReference>
<feature type="compositionally biased region" description="Pro residues" evidence="1">
    <location>
        <begin position="61"/>
        <end position="71"/>
    </location>
</feature>